<comment type="caution">
    <text evidence="2">The sequence shown here is derived from an EMBL/GenBank/DDBJ whole genome shotgun (WGS) entry which is preliminary data.</text>
</comment>
<dbReference type="Proteomes" id="UP000241540">
    <property type="component" value="Unassembled WGS sequence"/>
</dbReference>
<reference evidence="2 3" key="1">
    <citation type="journal article" date="2016" name="Front. Microbiol.">
        <title>Comprehensive Phylogenetic Analysis of Bovine Non-aureus Staphylococci Species Based on Whole-Genome Sequencing.</title>
        <authorList>
            <person name="Naushad S."/>
            <person name="Barkema H.W."/>
            <person name="Luby C."/>
            <person name="Condas L.A."/>
            <person name="Nobrega D.B."/>
            <person name="Carson D.A."/>
            <person name="De Buck J."/>
        </authorList>
    </citation>
    <scope>NUCLEOTIDE SEQUENCE [LARGE SCALE GENOMIC DNA]</scope>
    <source>
        <strain evidence="2 3">SNUC 5336</strain>
    </source>
</reference>
<feature type="transmembrane region" description="Helical" evidence="1">
    <location>
        <begin position="36"/>
        <end position="55"/>
    </location>
</feature>
<evidence type="ECO:0000256" key="1">
    <source>
        <dbReference type="SAM" id="Phobius"/>
    </source>
</evidence>
<dbReference type="KEGG" id="shom:EGX58_04055"/>
<organism evidence="2 3">
    <name type="scientific">Staphylococcus hominis</name>
    <dbReference type="NCBI Taxonomy" id="1290"/>
    <lineage>
        <taxon>Bacteria</taxon>
        <taxon>Bacillati</taxon>
        <taxon>Bacillota</taxon>
        <taxon>Bacilli</taxon>
        <taxon>Bacillales</taxon>
        <taxon>Staphylococcaceae</taxon>
        <taxon>Staphylococcus</taxon>
    </lineage>
</organism>
<dbReference type="AlphaFoldDB" id="A0A974KZU5"/>
<gene>
    <name evidence="2" type="ORF">BUZ51_04770</name>
</gene>
<name>A0A974KZU5_STAHO</name>
<keyword evidence="1" id="KW-1133">Transmembrane helix</keyword>
<protein>
    <submittedName>
        <fullName evidence="2">Uncharacterized protein</fullName>
    </submittedName>
</protein>
<keyword evidence="1" id="KW-0472">Membrane</keyword>
<sequence length="93" mass="10545">MMAKQSKLSRLSSLVSTAGFIVDGYNGIKYSAKNKNLVYLSLALSTAGTVFDFIVSMRSPRKFRKFTSFISFIVNVTRLASSFRKVKEDYHFE</sequence>
<evidence type="ECO:0000313" key="3">
    <source>
        <dbReference type="Proteomes" id="UP000241540"/>
    </source>
</evidence>
<keyword evidence="1" id="KW-0812">Transmembrane</keyword>
<accession>A0A974KZU5</accession>
<proteinExistence type="predicted"/>
<dbReference type="EMBL" id="PZHX01000007">
    <property type="protein sequence ID" value="PTK31250.1"/>
    <property type="molecule type" value="Genomic_DNA"/>
</dbReference>
<evidence type="ECO:0000313" key="2">
    <source>
        <dbReference type="EMBL" id="PTK31250.1"/>
    </source>
</evidence>